<organism evidence="7 8">
    <name type="scientific">BD1-7 clade bacterium</name>
    <dbReference type="NCBI Taxonomy" id="2029982"/>
    <lineage>
        <taxon>Bacteria</taxon>
        <taxon>Pseudomonadati</taxon>
        <taxon>Pseudomonadota</taxon>
        <taxon>Gammaproteobacteria</taxon>
        <taxon>Cellvibrionales</taxon>
        <taxon>Spongiibacteraceae</taxon>
        <taxon>BD1-7 clade</taxon>
    </lineage>
</organism>
<feature type="transmembrane region" description="Helical" evidence="6">
    <location>
        <begin position="404"/>
        <end position="425"/>
    </location>
</feature>
<feature type="transmembrane region" description="Helical" evidence="6">
    <location>
        <begin position="190"/>
        <end position="212"/>
    </location>
</feature>
<protein>
    <submittedName>
        <fullName evidence="7">Uncharacterized protein</fullName>
    </submittedName>
</protein>
<feature type="transmembrane region" description="Helical" evidence="6">
    <location>
        <begin position="378"/>
        <end position="398"/>
    </location>
</feature>
<feature type="transmembrane region" description="Helical" evidence="6">
    <location>
        <begin position="133"/>
        <end position="156"/>
    </location>
</feature>
<dbReference type="GO" id="GO:0005886">
    <property type="term" value="C:plasma membrane"/>
    <property type="evidence" value="ECO:0007669"/>
    <property type="project" value="UniProtKB-SubCell"/>
</dbReference>
<proteinExistence type="predicted"/>
<dbReference type="PANTHER" id="PTHR30250:SF11">
    <property type="entry name" value="O-ANTIGEN TRANSPORTER-RELATED"/>
    <property type="match status" value="1"/>
</dbReference>
<evidence type="ECO:0000256" key="5">
    <source>
        <dbReference type="ARBA" id="ARBA00023136"/>
    </source>
</evidence>
<dbReference type="AlphaFoldDB" id="A0A5S9R266"/>
<evidence type="ECO:0000256" key="6">
    <source>
        <dbReference type="SAM" id="Phobius"/>
    </source>
</evidence>
<evidence type="ECO:0000256" key="1">
    <source>
        <dbReference type="ARBA" id="ARBA00004651"/>
    </source>
</evidence>
<evidence type="ECO:0000313" key="8">
    <source>
        <dbReference type="Proteomes" id="UP000441399"/>
    </source>
</evidence>
<feature type="transmembrane region" description="Helical" evidence="6">
    <location>
        <begin position="98"/>
        <end position="121"/>
    </location>
</feature>
<keyword evidence="4 6" id="KW-1133">Transmembrane helix</keyword>
<feature type="transmembrane region" description="Helical" evidence="6">
    <location>
        <begin position="24"/>
        <end position="47"/>
    </location>
</feature>
<dbReference type="OrthoDB" id="103403at2"/>
<keyword evidence="5 6" id="KW-0472">Membrane</keyword>
<gene>
    <name evidence="7" type="ORF">OPDIPICF_03541</name>
</gene>
<feature type="transmembrane region" description="Helical" evidence="6">
    <location>
        <begin position="319"/>
        <end position="339"/>
    </location>
</feature>
<feature type="transmembrane region" description="Helical" evidence="6">
    <location>
        <begin position="345"/>
        <end position="369"/>
    </location>
</feature>
<keyword evidence="8" id="KW-1185">Reference proteome</keyword>
<evidence type="ECO:0000256" key="3">
    <source>
        <dbReference type="ARBA" id="ARBA00022692"/>
    </source>
</evidence>
<evidence type="ECO:0000256" key="4">
    <source>
        <dbReference type="ARBA" id="ARBA00022989"/>
    </source>
</evidence>
<feature type="transmembrane region" description="Helical" evidence="6">
    <location>
        <begin position="59"/>
        <end position="77"/>
    </location>
</feature>
<feature type="transmembrane region" description="Helical" evidence="6">
    <location>
        <begin position="163"/>
        <end position="184"/>
    </location>
</feature>
<dbReference type="Pfam" id="PF01943">
    <property type="entry name" value="Polysacc_synt"/>
    <property type="match status" value="1"/>
</dbReference>
<dbReference type="EMBL" id="CACSIO010000062">
    <property type="protein sequence ID" value="CAA0125673.1"/>
    <property type="molecule type" value="Genomic_DNA"/>
</dbReference>
<dbReference type="Proteomes" id="UP000441399">
    <property type="component" value="Unassembled WGS sequence"/>
</dbReference>
<name>A0A5S9R266_9GAMM</name>
<reference evidence="7 8" key="1">
    <citation type="submission" date="2019-11" db="EMBL/GenBank/DDBJ databases">
        <authorList>
            <person name="Holert J."/>
        </authorList>
    </citation>
    <scope>NUCLEOTIDE SEQUENCE [LARGE SCALE GENOMIC DNA]</scope>
    <source>
        <strain evidence="7">SB11_3</strain>
    </source>
</reference>
<sequence>MDTAQKHASVIVDQEYLAKGSQMVMLLFLGGYLINYLFNIFLSQVLGPAQYGNFKVAEAFYFLSCLITMLGGATAAPQLLRNQLNTEDVPGTWEYLRFYGTAAILASIVVGALVMAGHWLHIMIFRGTGYHPLIVATLVVPLAAISNLMIAIFQVIRRLDIAYLPWNVGYPALGLVFCGSYYLITGSLDSFTAVLLICGVTTCMIIHSIFYLRRLKLMPFKRKQNFVGPNQWIYTSLPMMGIVSLQMLLRQVDIYMLELLGSETEVGFFAAAQTTAYAITIVKLALTGLLAPVVVLALEEGGDAIQELNYQGFRLTLMFTLPVVLCIIVLGHPILHLFGHNSHTAYFALVILTVGLMFFALTVVAALWLRYCGYSKMIVLILGATVVMNIALNVFLIPRYGIEGAATATTVSLLFSSGVFTVMLYRRFGFFPWSASPYRD</sequence>
<evidence type="ECO:0000256" key="2">
    <source>
        <dbReference type="ARBA" id="ARBA00022475"/>
    </source>
</evidence>
<keyword evidence="3 6" id="KW-0812">Transmembrane</keyword>
<keyword evidence="2" id="KW-1003">Cell membrane</keyword>
<dbReference type="InterPro" id="IPR050833">
    <property type="entry name" value="Poly_Biosynth_Transport"/>
</dbReference>
<evidence type="ECO:0000313" key="7">
    <source>
        <dbReference type="EMBL" id="CAA0125673.1"/>
    </source>
</evidence>
<comment type="subcellular location">
    <subcellularLocation>
        <location evidence="1">Cell membrane</location>
        <topology evidence="1">Multi-pass membrane protein</topology>
    </subcellularLocation>
</comment>
<dbReference type="PANTHER" id="PTHR30250">
    <property type="entry name" value="PST FAMILY PREDICTED COLANIC ACID TRANSPORTER"/>
    <property type="match status" value="1"/>
</dbReference>
<accession>A0A5S9R266</accession>
<feature type="transmembrane region" description="Helical" evidence="6">
    <location>
        <begin position="276"/>
        <end position="298"/>
    </location>
</feature>
<dbReference type="InterPro" id="IPR002797">
    <property type="entry name" value="Polysacc_synth"/>
</dbReference>